<keyword evidence="2" id="KW-0378">Hydrolase</keyword>
<evidence type="ECO:0000259" key="1">
    <source>
        <dbReference type="Pfam" id="PF12146"/>
    </source>
</evidence>
<dbReference type="Proteomes" id="UP000837932">
    <property type="component" value="Unassembled WGS sequence"/>
</dbReference>
<organism evidence="2 3">
    <name type="scientific">Emticicia aquatica</name>
    <dbReference type="NCBI Taxonomy" id="1681835"/>
    <lineage>
        <taxon>Bacteria</taxon>
        <taxon>Pseudomonadati</taxon>
        <taxon>Bacteroidota</taxon>
        <taxon>Cytophagia</taxon>
        <taxon>Cytophagales</taxon>
        <taxon>Leadbetterellaceae</taxon>
        <taxon>Emticicia</taxon>
    </lineage>
</organism>
<dbReference type="GO" id="GO:0047372">
    <property type="term" value="F:monoacylglycerol lipase activity"/>
    <property type="evidence" value="ECO:0007669"/>
    <property type="project" value="UniProtKB-EC"/>
</dbReference>
<dbReference type="Gene3D" id="3.40.50.1820">
    <property type="entry name" value="alpha/beta hydrolase"/>
    <property type="match status" value="1"/>
</dbReference>
<name>A0ABM9AP36_9BACT</name>
<dbReference type="Pfam" id="PF12146">
    <property type="entry name" value="Hydrolase_4"/>
    <property type="match status" value="1"/>
</dbReference>
<dbReference type="EC" id="3.1.1.23" evidence="2"/>
<comment type="caution">
    <text evidence="2">The sequence shown here is derived from an EMBL/GenBank/DDBJ whole genome shotgun (WGS) entry which is preliminary data.</text>
</comment>
<keyword evidence="3" id="KW-1185">Reference proteome</keyword>
<dbReference type="InterPro" id="IPR022742">
    <property type="entry name" value="Hydrolase_4"/>
</dbReference>
<feature type="domain" description="Serine aminopeptidase S33" evidence="1">
    <location>
        <begin position="27"/>
        <end position="260"/>
    </location>
</feature>
<dbReference type="EMBL" id="CAKLPY010000001">
    <property type="protein sequence ID" value="CAH0995551.1"/>
    <property type="molecule type" value="Genomic_DNA"/>
</dbReference>
<dbReference type="InterPro" id="IPR029058">
    <property type="entry name" value="AB_hydrolase_fold"/>
</dbReference>
<evidence type="ECO:0000313" key="3">
    <source>
        <dbReference type="Proteomes" id="UP000837932"/>
    </source>
</evidence>
<dbReference type="InterPro" id="IPR051044">
    <property type="entry name" value="MAG_DAG_Lipase"/>
</dbReference>
<dbReference type="PRINTS" id="PR00111">
    <property type="entry name" value="ABHYDROLASE"/>
</dbReference>
<sequence>MNATELSWKTSDGINIYGKMWKTNMPTKAVICLMHGMGEHINRYNHVAEMFTSNGYAVIGCDQRGHGKSGGSRGHFPDFETFLDDVDALLNATSEHFPDDKKILYGHSMGGNLVANYLLRRQPKITGAILSSPYFQLAFQPSKITLFIGKLMKGIFPALSLSSGLDSSAISRDASVVKKYNEDPLVHDKVSAKMGIEMIETGQWAIDNAEKLSVPTLIYHGTADRLTSFAGSKLFAEKVGKLATFVPFEGLFHETHNEPEKEDVFKMILQWCNNVIQ</sequence>
<gene>
    <name evidence="2" type="ORF">EMA8858_01674</name>
</gene>
<accession>A0ABM9AP36</accession>
<dbReference type="SUPFAM" id="SSF53474">
    <property type="entry name" value="alpha/beta-Hydrolases"/>
    <property type="match status" value="1"/>
</dbReference>
<dbReference type="InterPro" id="IPR000073">
    <property type="entry name" value="AB_hydrolase_1"/>
</dbReference>
<proteinExistence type="predicted"/>
<protein>
    <submittedName>
        <fullName evidence="2">Monoacylglycerol lipase</fullName>
        <ecNumber evidence="2">3.1.1.23</ecNumber>
    </submittedName>
</protein>
<reference evidence="2" key="1">
    <citation type="submission" date="2021-12" db="EMBL/GenBank/DDBJ databases">
        <authorList>
            <person name="Rodrigo-Torres L."/>
            <person name="Arahal R. D."/>
            <person name="Lucena T."/>
        </authorList>
    </citation>
    <scope>NUCLEOTIDE SEQUENCE</scope>
    <source>
        <strain evidence="2">CECT 8858</strain>
    </source>
</reference>
<evidence type="ECO:0000313" key="2">
    <source>
        <dbReference type="EMBL" id="CAH0995551.1"/>
    </source>
</evidence>
<dbReference type="RefSeq" id="WP_238806100.1">
    <property type="nucleotide sequence ID" value="NZ_CAKLPY010000001.1"/>
</dbReference>
<dbReference type="PANTHER" id="PTHR11614">
    <property type="entry name" value="PHOSPHOLIPASE-RELATED"/>
    <property type="match status" value="1"/>
</dbReference>